<dbReference type="AlphaFoldDB" id="A0A923E7K1"/>
<protein>
    <recommendedName>
        <fullName evidence="10">DNA 3'-5' helicase</fullName>
        <ecNumber evidence="10">5.6.2.4</ecNumber>
    </recommendedName>
</protein>
<dbReference type="InterPro" id="IPR012337">
    <property type="entry name" value="RNaseH-like_sf"/>
</dbReference>
<feature type="domain" description="UvrD-like helicase ATP-binding" evidence="13">
    <location>
        <begin position="14"/>
        <end position="312"/>
    </location>
</feature>
<comment type="catalytic activity">
    <reaction evidence="11">
        <text>ATP + H2O = ADP + phosphate + H(+)</text>
        <dbReference type="Rhea" id="RHEA:13065"/>
        <dbReference type="ChEBI" id="CHEBI:15377"/>
        <dbReference type="ChEBI" id="CHEBI:15378"/>
        <dbReference type="ChEBI" id="CHEBI:30616"/>
        <dbReference type="ChEBI" id="CHEBI:43474"/>
        <dbReference type="ChEBI" id="CHEBI:456216"/>
        <dbReference type="EC" id="5.6.2.4"/>
    </reaction>
</comment>
<dbReference type="InterPro" id="IPR027417">
    <property type="entry name" value="P-loop_NTPase"/>
</dbReference>
<dbReference type="SUPFAM" id="SSF53098">
    <property type="entry name" value="Ribonuclease H-like"/>
    <property type="match status" value="1"/>
</dbReference>
<keyword evidence="5" id="KW-0540">Nuclease</keyword>
<dbReference type="CDD" id="cd17932">
    <property type="entry name" value="DEXQc_UvrD"/>
    <property type="match status" value="1"/>
</dbReference>
<keyword evidence="8" id="KW-0413">Isomerase</keyword>
<dbReference type="SMART" id="SM00479">
    <property type="entry name" value="EXOIII"/>
    <property type="match status" value="1"/>
</dbReference>
<dbReference type="GO" id="GO:0005524">
    <property type="term" value="F:ATP binding"/>
    <property type="evidence" value="ECO:0007669"/>
    <property type="project" value="UniProtKB-UniRule"/>
</dbReference>
<dbReference type="Pfam" id="PF13361">
    <property type="entry name" value="UvrD_C"/>
    <property type="match status" value="1"/>
</dbReference>
<dbReference type="PROSITE" id="PS51198">
    <property type="entry name" value="UVRD_HELICASE_ATP_BIND"/>
    <property type="match status" value="1"/>
</dbReference>
<dbReference type="InterPro" id="IPR014016">
    <property type="entry name" value="UvrD-like_ATP-bd"/>
</dbReference>
<evidence type="ECO:0000256" key="8">
    <source>
        <dbReference type="ARBA" id="ARBA00023235"/>
    </source>
</evidence>
<keyword evidence="2 12" id="KW-0547">Nucleotide-binding</keyword>
<keyword evidence="5" id="KW-0269">Exonuclease</keyword>
<dbReference type="PANTHER" id="PTHR11070">
    <property type="entry name" value="UVRD / RECB / PCRA DNA HELICASE FAMILY MEMBER"/>
    <property type="match status" value="1"/>
</dbReference>
<dbReference type="GO" id="GO:0003887">
    <property type="term" value="F:DNA-directed DNA polymerase activity"/>
    <property type="evidence" value="ECO:0007669"/>
    <property type="project" value="InterPro"/>
</dbReference>
<dbReference type="PROSITE" id="PS51217">
    <property type="entry name" value="UVRD_HELICASE_CTER"/>
    <property type="match status" value="1"/>
</dbReference>
<dbReference type="RefSeq" id="WP_035149153.1">
    <property type="nucleotide sequence ID" value="NZ_JAAZWO010000009.1"/>
</dbReference>
<evidence type="ECO:0000256" key="5">
    <source>
        <dbReference type="ARBA" id="ARBA00022839"/>
    </source>
</evidence>
<proteinExistence type="inferred from homology"/>
<evidence type="ECO:0000256" key="10">
    <source>
        <dbReference type="ARBA" id="ARBA00034808"/>
    </source>
</evidence>
<dbReference type="GO" id="GO:0043138">
    <property type="term" value="F:3'-5' DNA helicase activity"/>
    <property type="evidence" value="ECO:0007669"/>
    <property type="project" value="UniProtKB-EC"/>
</dbReference>
<keyword evidence="6 12" id="KW-0067">ATP-binding</keyword>
<evidence type="ECO:0000259" key="14">
    <source>
        <dbReference type="PROSITE" id="PS51217"/>
    </source>
</evidence>
<gene>
    <name evidence="15" type="ORF">HGG79_09440</name>
</gene>
<dbReference type="EMBL" id="JAAZWO010000009">
    <property type="protein sequence ID" value="MBC2397997.1"/>
    <property type="molecule type" value="Genomic_DNA"/>
</dbReference>
<evidence type="ECO:0000256" key="1">
    <source>
        <dbReference type="ARBA" id="ARBA00009922"/>
    </source>
</evidence>
<dbReference type="InterPro" id="IPR014017">
    <property type="entry name" value="DNA_helicase_UvrD-like_C"/>
</dbReference>
<dbReference type="EC" id="5.6.2.4" evidence="10"/>
<keyword evidence="3 12" id="KW-0378">Hydrolase</keyword>
<dbReference type="GO" id="GO:0004527">
    <property type="term" value="F:exonuclease activity"/>
    <property type="evidence" value="ECO:0007669"/>
    <property type="project" value="UniProtKB-KW"/>
</dbReference>
<dbReference type="FunFam" id="3.30.420.10:FF:000045">
    <property type="entry name" value="3'-5' exonuclease DinG"/>
    <property type="match status" value="1"/>
</dbReference>
<dbReference type="Proteomes" id="UP000563151">
    <property type="component" value="Unassembled WGS sequence"/>
</dbReference>
<dbReference type="Pfam" id="PF00580">
    <property type="entry name" value="UvrD-helicase"/>
    <property type="match status" value="1"/>
</dbReference>
<dbReference type="SUPFAM" id="SSF52540">
    <property type="entry name" value="P-loop containing nucleoside triphosphate hydrolases"/>
    <property type="match status" value="1"/>
</dbReference>
<dbReference type="InterPro" id="IPR006054">
    <property type="entry name" value="DnaQ"/>
</dbReference>
<evidence type="ECO:0000313" key="15">
    <source>
        <dbReference type="EMBL" id="MBC2397997.1"/>
    </source>
</evidence>
<comment type="similarity">
    <text evidence="1">Belongs to the helicase family. UvrD subfamily.</text>
</comment>
<dbReference type="GO" id="GO:0033202">
    <property type="term" value="C:DNA helicase complex"/>
    <property type="evidence" value="ECO:0007669"/>
    <property type="project" value="TreeGrafter"/>
</dbReference>
<dbReference type="PANTHER" id="PTHR11070:SF2">
    <property type="entry name" value="ATP-DEPENDENT DNA HELICASE SRS2"/>
    <property type="match status" value="1"/>
</dbReference>
<dbReference type="GO" id="GO:0006260">
    <property type="term" value="P:DNA replication"/>
    <property type="evidence" value="ECO:0007669"/>
    <property type="project" value="InterPro"/>
</dbReference>
<dbReference type="CDD" id="cd06127">
    <property type="entry name" value="DEDDh"/>
    <property type="match status" value="1"/>
</dbReference>
<dbReference type="InterPro" id="IPR000212">
    <property type="entry name" value="DNA_helicase_UvrD/REP"/>
</dbReference>
<dbReference type="GO" id="GO:0005829">
    <property type="term" value="C:cytosol"/>
    <property type="evidence" value="ECO:0007669"/>
    <property type="project" value="TreeGrafter"/>
</dbReference>
<organism evidence="15 16">
    <name type="scientific">Clostridium tetanomorphum</name>
    <dbReference type="NCBI Taxonomy" id="1553"/>
    <lineage>
        <taxon>Bacteria</taxon>
        <taxon>Bacillati</taxon>
        <taxon>Bacillota</taxon>
        <taxon>Clostridia</taxon>
        <taxon>Eubacteriales</taxon>
        <taxon>Clostridiaceae</taxon>
        <taxon>Clostridium</taxon>
    </lineage>
</organism>
<reference evidence="15 16" key="1">
    <citation type="submission" date="2020-04" db="EMBL/GenBank/DDBJ databases">
        <title>Genomic insights into acetone-butanol-ethanol (ABE) fermentation by sequencing solventogenic clostridia strains.</title>
        <authorList>
            <person name="Brown S."/>
        </authorList>
    </citation>
    <scope>NUCLEOTIDE SEQUENCE [LARGE SCALE GENOMIC DNA]</scope>
    <source>
        <strain evidence="15 16">DJ011</strain>
    </source>
</reference>
<evidence type="ECO:0000256" key="6">
    <source>
        <dbReference type="ARBA" id="ARBA00022840"/>
    </source>
</evidence>
<evidence type="ECO:0000256" key="7">
    <source>
        <dbReference type="ARBA" id="ARBA00023125"/>
    </source>
</evidence>
<dbReference type="Gene3D" id="3.40.50.300">
    <property type="entry name" value="P-loop containing nucleotide triphosphate hydrolases"/>
    <property type="match status" value="3"/>
</dbReference>
<dbReference type="Pfam" id="PF00929">
    <property type="entry name" value="RNase_T"/>
    <property type="match status" value="1"/>
</dbReference>
<comment type="catalytic activity">
    <reaction evidence="9">
        <text>Couples ATP hydrolysis with the unwinding of duplex DNA by translocating in the 3'-5' direction.</text>
        <dbReference type="EC" id="5.6.2.4"/>
    </reaction>
</comment>
<dbReference type="InterPro" id="IPR013520">
    <property type="entry name" value="Ribonucl_H"/>
</dbReference>
<evidence type="ECO:0000259" key="13">
    <source>
        <dbReference type="PROSITE" id="PS51198"/>
    </source>
</evidence>
<dbReference type="InterPro" id="IPR013986">
    <property type="entry name" value="DExx_box_DNA_helicase_dom_sf"/>
</dbReference>
<comment type="caution">
    <text evidence="15">The sequence shown here is derived from an EMBL/GenBank/DDBJ whole genome shotgun (WGS) entry which is preliminary data.</text>
</comment>
<dbReference type="GO" id="GO:0000725">
    <property type="term" value="P:recombinational repair"/>
    <property type="evidence" value="ECO:0007669"/>
    <property type="project" value="TreeGrafter"/>
</dbReference>
<dbReference type="Gene3D" id="3.30.420.10">
    <property type="entry name" value="Ribonuclease H-like superfamily/Ribonuclease H"/>
    <property type="match status" value="1"/>
</dbReference>
<evidence type="ECO:0000256" key="11">
    <source>
        <dbReference type="ARBA" id="ARBA00048988"/>
    </source>
</evidence>
<evidence type="ECO:0000256" key="2">
    <source>
        <dbReference type="ARBA" id="ARBA00022741"/>
    </source>
</evidence>
<dbReference type="InterPro" id="IPR036397">
    <property type="entry name" value="RNaseH_sf"/>
</dbReference>
<evidence type="ECO:0000256" key="9">
    <source>
        <dbReference type="ARBA" id="ARBA00034617"/>
    </source>
</evidence>
<evidence type="ECO:0000256" key="4">
    <source>
        <dbReference type="ARBA" id="ARBA00022806"/>
    </source>
</evidence>
<keyword evidence="4 12" id="KW-0347">Helicase</keyword>
<keyword evidence="7" id="KW-0238">DNA-binding</keyword>
<evidence type="ECO:0000256" key="3">
    <source>
        <dbReference type="ARBA" id="ARBA00022801"/>
    </source>
</evidence>
<dbReference type="GO" id="GO:0003677">
    <property type="term" value="F:DNA binding"/>
    <property type="evidence" value="ECO:0007669"/>
    <property type="project" value="UniProtKB-KW"/>
</dbReference>
<name>A0A923E7K1_CLOTT</name>
<evidence type="ECO:0000256" key="12">
    <source>
        <dbReference type="PROSITE-ProRule" id="PRU00560"/>
    </source>
</evidence>
<feature type="binding site" evidence="12">
    <location>
        <begin position="35"/>
        <end position="42"/>
    </location>
    <ligand>
        <name>ATP</name>
        <dbReference type="ChEBI" id="CHEBI:30616"/>
    </ligand>
</feature>
<dbReference type="Gene3D" id="1.10.486.10">
    <property type="entry name" value="PCRA, domain 4"/>
    <property type="match status" value="1"/>
</dbReference>
<feature type="domain" description="UvrD-like helicase C-terminal" evidence="14">
    <location>
        <begin position="319"/>
        <end position="804"/>
    </location>
</feature>
<dbReference type="Gene3D" id="1.10.10.160">
    <property type="match status" value="1"/>
</dbReference>
<evidence type="ECO:0000313" key="16">
    <source>
        <dbReference type="Proteomes" id="UP000563151"/>
    </source>
</evidence>
<accession>A0A923E7K1</accession>
<sequence>MLQENKERFLREYNKLNESQKSIVNNLEENILLLASAGTGKTNTLSLRIGNIIGTGKGRQEEILCLTFTNKGCKEMIEKIAAVNGKEASNITIKTFHSFCFHIIKTEAKYTDISSDFTIYDEEDCKELIEEINNYKFNSSSLQRFINFVKENSFINSNTGYSEAVNNLIKYKFNEIKEICIVNKRVDYELLDYLRNYGHMLVEIYNRYLWERHALDFNDLMLKVFELFKNKDIVEKWRKTFKYIHIDEVQDTSIIEYNIISKLFPGNVVLVCGDYFQTIYGWRGSKPEIILDDFMKNFNGEITFFSENYRSTEILLNASSKFLYKAFNDEMNNIYKNKIYPKSDEKGEKIILKSFSSIQSEGEWIFDKIRELNVKDLSKIAILTRNNKINNNLSNVFASINFKLPKEKKLKFLLIDEFKFFRRQEIKDVLSYLKLIENKFDNSSLKRILKRFVRGIGEKTIENIESEEFRNLGIRLTDFVDLSTHMYGEIYGLLLKELENGNVVVFDVESTGINILEDEIVQISGVKINEKGTILDTFEKFIIPEKSVGDSEKVHGFSDEFLRENGEEKQKVLEEFKEFIKGNVLVGHNVVYDIGILNNELNRLEMRQAEFIDYYDTLDISRRFYPNLYNHKLETLSNLFETEVKSSHNAMDDVLATKDILINIVEEKIRTSSIERKNLCSTYLKKFSSISNDINNLRKDLKINSNGNNNLSSESIISQLRPYELIEKIVSISNIKEVYKAELRRINYVRELYLIAKELDDIILSPKGALMEFLKTTALSNSEIDRMLKKHPRIPIITIHQAKGGEFDYVFLAGLQDYIFPTYNSIKHEDLEEEKRVFYVAMTRAKKALFLTYSRENGKKESRLIQYIPEEYLKRV</sequence>
<dbReference type="NCBIfam" id="TIGR00573">
    <property type="entry name" value="dnaq"/>
    <property type="match status" value="1"/>
</dbReference>
<keyword evidence="16" id="KW-1185">Reference proteome</keyword>